<protein>
    <submittedName>
        <fullName evidence="6">Patatin-like phospholipase family protein</fullName>
    </submittedName>
</protein>
<proteinExistence type="predicted"/>
<feature type="domain" description="PNPLA" evidence="5">
    <location>
        <begin position="172"/>
        <end position="377"/>
    </location>
</feature>
<dbReference type="Pfam" id="PF01734">
    <property type="entry name" value="Patatin"/>
    <property type="match status" value="1"/>
</dbReference>
<evidence type="ECO:0000313" key="7">
    <source>
        <dbReference type="Proteomes" id="UP000770889"/>
    </source>
</evidence>
<evidence type="ECO:0000256" key="4">
    <source>
        <dbReference type="PROSITE-ProRule" id="PRU01161"/>
    </source>
</evidence>
<evidence type="ECO:0000256" key="1">
    <source>
        <dbReference type="ARBA" id="ARBA00022801"/>
    </source>
</evidence>
<dbReference type="InterPro" id="IPR002641">
    <property type="entry name" value="PNPLA_dom"/>
</dbReference>
<keyword evidence="3 4" id="KW-0443">Lipid metabolism</keyword>
<dbReference type="PANTHER" id="PTHR24185:SF1">
    <property type="entry name" value="CALCIUM-INDEPENDENT PHOSPHOLIPASE A2-GAMMA"/>
    <property type="match status" value="1"/>
</dbReference>
<dbReference type="GO" id="GO:0016020">
    <property type="term" value="C:membrane"/>
    <property type="evidence" value="ECO:0007669"/>
    <property type="project" value="TreeGrafter"/>
</dbReference>
<feature type="active site" description="Nucleophile" evidence="4">
    <location>
        <position position="218"/>
    </location>
</feature>
<dbReference type="SUPFAM" id="SSF52151">
    <property type="entry name" value="FabD/lysophospholipase-like"/>
    <property type="match status" value="1"/>
</dbReference>
<feature type="active site" description="Proton acceptor" evidence="4">
    <location>
        <position position="363"/>
    </location>
</feature>
<organism evidence="6 7">
    <name type="scientific">Candidatus Thiodiazotropha taylori</name>
    <dbReference type="NCBI Taxonomy" id="2792791"/>
    <lineage>
        <taxon>Bacteria</taxon>
        <taxon>Pseudomonadati</taxon>
        <taxon>Pseudomonadota</taxon>
        <taxon>Gammaproteobacteria</taxon>
        <taxon>Chromatiales</taxon>
        <taxon>Sedimenticolaceae</taxon>
        <taxon>Candidatus Thiodiazotropha</taxon>
    </lineage>
</organism>
<comment type="caution">
    <text evidence="6">The sequence shown here is derived from an EMBL/GenBank/DDBJ whole genome shotgun (WGS) entry which is preliminary data.</text>
</comment>
<feature type="short sequence motif" description="DGA/G" evidence="4">
    <location>
        <begin position="363"/>
        <end position="365"/>
    </location>
</feature>
<dbReference type="PANTHER" id="PTHR24185">
    <property type="entry name" value="CALCIUM-INDEPENDENT PHOSPHOLIPASE A2-GAMMA"/>
    <property type="match status" value="1"/>
</dbReference>
<accession>A0A944QTK9</accession>
<name>A0A944QTK9_9GAMM</name>
<evidence type="ECO:0000313" key="6">
    <source>
        <dbReference type="EMBL" id="MBT2989192.1"/>
    </source>
</evidence>
<dbReference type="GO" id="GO:0016042">
    <property type="term" value="P:lipid catabolic process"/>
    <property type="evidence" value="ECO:0007669"/>
    <property type="project" value="UniProtKB-UniRule"/>
</dbReference>
<dbReference type="GO" id="GO:0004620">
    <property type="term" value="F:phospholipase activity"/>
    <property type="evidence" value="ECO:0007669"/>
    <property type="project" value="TreeGrafter"/>
</dbReference>
<dbReference type="Proteomes" id="UP000770889">
    <property type="component" value="Unassembled WGS sequence"/>
</dbReference>
<dbReference type="GO" id="GO:0006631">
    <property type="term" value="P:fatty acid metabolic process"/>
    <property type="evidence" value="ECO:0007669"/>
    <property type="project" value="TreeGrafter"/>
</dbReference>
<evidence type="ECO:0000259" key="5">
    <source>
        <dbReference type="PROSITE" id="PS51635"/>
    </source>
</evidence>
<reference evidence="6 7" key="1">
    <citation type="submission" date="2021-05" db="EMBL/GenBank/DDBJ databases">
        <title>Genetic and Functional Diversity in Clade A Lucinid endosymbionts from the Bahamas.</title>
        <authorList>
            <person name="Giani N.M."/>
            <person name="Engel A.S."/>
            <person name="Campbell B.J."/>
        </authorList>
    </citation>
    <scope>NUCLEOTIDE SEQUENCE [LARGE SCALE GENOMIC DNA]</scope>
    <source>
        <strain evidence="6">LUC16012Gg_MoonRockCtena</strain>
    </source>
</reference>
<sequence length="535" mass="60510">MKRIEFNNLRARTYRKKAEVFAFRSEAPFSFSKSWGEQRVRESGWVVVPIANGGTASQDIYGCDADVFAETYEPSPSQRPNRYRKKETIRAYQPGEPFEIETRLADGHLEVESSSADSYTTWLARNPSGETYTIEDEVFRDTYVEVQERGEKYRIRSRNEHWIPDGTPRRILALDGGGVRGILTLQYLARIEAILKKRHGDSDEFRLCHYFDLIAGTSTGAIIAAALARGSRVSEIIDLYNRLAADIFRRSWFRFGLMRAKFSADRLRQHLRAEFKNNTMGSTAIQTGLLVVAKRLDSGSTWPMSNNPLSPFFRAEPNDTFFSNEDYLLRRVVRASTAAPHYFAPEYIEISTEKEKPHGQFIDGGASPHNNPSLLALQLVSVSGFGAGWDLDPDKLLLVSVGTGMANPDVSRSWFAGEHALKSLLSLMNDCAESVETVLQWLSSSPTARHLDAALKEMHGDLLAERPLLHYLRYNVMLDSDWLKDNLGLNCTKPDIDRLKKMDLPENMQALSKIGNTAAKLQIEETHFPPSFDLW</sequence>
<keyword evidence="1 4" id="KW-0378">Hydrolase</keyword>
<dbReference type="EMBL" id="JAHHGM010000007">
    <property type="protein sequence ID" value="MBT2989192.1"/>
    <property type="molecule type" value="Genomic_DNA"/>
</dbReference>
<dbReference type="AlphaFoldDB" id="A0A944QTK9"/>
<feature type="short sequence motif" description="GXGXXG" evidence="4">
    <location>
        <begin position="176"/>
        <end position="181"/>
    </location>
</feature>
<keyword evidence="2 4" id="KW-0442">Lipid degradation</keyword>
<gene>
    <name evidence="6" type="ORF">KME65_09530</name>
</gene>
<evidence type="ECO:0000256" key="3">
    <source>
        <dbReference type="ARBA" id="ARBA00023098"/>
    </source>
</evidence>
<dbReference type="PROSITE" id="PS51635">
    <property type="entry name" value="PNPLA"/>
    <property type="match status" value="1"/>
</dbReference>
<dbReference type="InterPro" id="IPR016035">
    <property type="entry name" value="Acyl_Trfase/lysoPLipase"/>
</dbReference>
<feature type="short sequence motif" description="GXSXG" evidence="4">
    <location>
        <begin position="216"/>
        <end position="220"/>
    </location>
</feature>
<dbReference type="Gene3D" id="3.40.1090.10">
    <property type="entry name" value="Cytosolic phospholipase A2 catalytic domain"/>
    <property type="match status" value="1"/>
</dbReference>
<evidence type="ECO:0000256" key="2">
    <source>
        <dbReference type="ARBA" id="ARBA00022963"/>
    </source>
</evidence>